<name>A0A0F9J510_9ZZZZ</name>
<dbReference type="AlphaFoldDB" id="A0A0F9J510"/>
<proteinExistence type="predicted"/>
<protein>
    <submittedName>
        <fullName evidence="1">Uncharacterized protein</fullName>
    </submittedName>
</protein>
<sequence length="68" mass="7793">MKPPWNTDCEFCARANSVFEEDRRQAEEYIAEHEACVLCFVLVGDGHISQMVDERGRCDTCSHREVTA</sequence>
<evidence type="ECO:0000313" key="1">
    <source>
        <dbReference type="EMBL" id="KKM01016.1"/>
    </source>
</evidence>
<comment type="caution">
    <text evidence="1">The sequence shown here is derived from an EMBL/GenBank/DDBJ whole genome shotgun (WGS) entry which is preliminary data.</text>
</comment>
<organism evidence="1">
    <name type="scientific">marine sediment metagenome</name>
    <dbReference type="NCBI Taxonomy" id="412755"/>
    <lineage>
        <taxon>unclassified sequences</taxon>
        <taxon>metagenomes</taxon>
        <taxon>ecological metagenomes</taxon>
    </lineage>
</organism>
<accession>A0A0F9J510</accession>
<gene>
    <name evidence="1" type="ORF">LCGC14_1798590</name>
</gene>
<dbReference type="EMBL" id="LAZR01017292">
    <property type="protein sequence ID" value="KKM01016.1"/>
    <property type="molecule type" value="Genomic_DNA"/>
</dbReference>
<reference evidence="1" key="1">
    <citation type="journal article" date="2015" name="Nature">
        <title>Complex archaea that bridge the gap between prokaryotes and eukaryotes.</title>
        <authorList>
            <person name="Spang A."/>
            <person name="Saw J.H."/>
            <person name="Jorgensen S.L."/>
            <person name="Zaremba-Niedzwiedzka K."/>
            <person name="Martijn J."/>
            <person name="Lind A.E."/>
            <person name="van Eijk R."/>
            <person name="Schleper C."/>
            <person name="Guy L."/>
            <person name="Ettema T.J."/>
        </authorList>
    </citation>
    <scope>NUCLEOTIDE SEQUENCE</scope>
</reference>